<organism evidence="2 3">
    <name type="scientific">Apostasia shenzhenica</name>
    <dbReference type="NCBI Taxonomy" id="1088818"/>
    <lineage>
        <taxon>Eukaryota</taxon>
        <taxon>Viridiplantae</taxon>
        <taxon>Streptophyta</taxon>
        <taxon>Embryophyta</taxon>
        <taxon>Tracheophyta</taxon>
        <taxon>Spermatophyta</taxon>
        <taxon>Magnoliopsida</taxon>
        <taxon>Liliopsida</taxon>
        <taxon>Asparagales</taxon>
        <taxon>Orchidaceae</taxon>
        <taxon>Apostasioideae</taxon>
        <taxon>Apostasia</taxon>
    </lineage>
</organism>
<sequence length="209" mass="22451">MGNSLITPCFHASHGRTAARLIFVGGGTRLLFGRELSAGELMFQFPDCVVCHAGSFYIGQPIPALSMDDELLAGETYFVLPADRLPCHSTLTAASLALLSSSSSACPRPPLPRLFSTRSGEPCPFEYVKGCDGRALIKVLPEFIARIISNGGGGGMMSGEICSTPELRKHYEQLVGTRSQPWSPSLATITEKKGRTSSSPSRLLGFDRR</sequence>
<protein>
    <submittedName>
        <fullName evidence="2">Uncharacterized protein</fullName>
    </submittedName>
</protein>
<name>A0A2I0BGT4_9ASPA</name>
<dbReference type="STRING" id="1088818.A0A2I0BGT4"/>
<accession>A0A2I0BGT4</accession>
<gene>
    <name evidence="2" type="ORF">AXF42_Ash004501</name>
</gene>
<dbReference type="AlphaFoldDB" id="A0A2I0BGT4"/>
<proteinExistence type="predicted"/>
<dbReference type="Proteomes" id="UP000236161">
    <property type="component" value="Unassembled WGS sequence"/>
</dbReference>
<evidence type="ECO:0000256" key="1">
    <source>
        <dbReference type="SAM" id="MobiDB-lite"/>
    </source>
</evidence>
<keyword evidence="3" id="KW-1185">Reference proteome</keyword>
<evidence type="ECO:0000313" key="2">
    <source>
        <dbReference type="EMBL" id="PKA67010.1"/>
    </source>
</evidence>
<dbReference type="OrthoDB" id="1899115at2759"/>
<dbReference type="InterPro" id="IPR025322">
    <property type="entry name" value="PADRE_dom"/>
</dbReference>
<feature type="region of interest" description="Disordered" evidence="1">
    <location>
        <begin position="189"/>
        <end position="209"/>
    </location>
</feature>
<dbReference type="Pfam" id="PF14009">
    <property type="entry name" value="PADRE"/>
    <property type="match status" value="1"/>
</dbReference>
<evidence type="ECO:0000313" key="3">
    <source>
        <dbReference type="Proteomes" id="UP000236161"/>
    </source>
</evidence>
<dbReference type="EMBL" id="KZ451883">
    <property type="protein sequence ID" value="PKA67010.1"/>
    <property type="molecule type" value="Genomic_DNA"/>
</dbReference>
<dbReference type="PANTHER" id="PTHR33052">
    <property type="entry name" value="DUF4228 DOMAIN PROTEIN-RELATED"/>
    <property type="match status" value="1"/>
</dbReference>
<reference evidence="2 3" key="1">
    <citation type="journal article" date="2017" name="Nature">
        <title>The Apostasia genome and the evolution of orchids.</title>
        <authorList>
            <person name="Zhang G.Q."/>
            <person name="Liu K.W."/>
            <person name="Li Z."/>
            <person name="Lohaus R."/>
            <person name="Hsiao Y.Y."/>
            <person name="Niu S.C."/>
            <person name="Wang J.Y."/>
            <person name="Lin Y.C."/>
            <person name="Xu Q."/>
            <person name="Chen L.J."/>
            <person name="Yoshida K."/>
            <person name="Fujiwara S."/>
            <person name="Wang Z.W."/>
            <person name="Zhang Y.Q."/>
            <person name="Mitsuda N."/>
            <person name="Wang M."/>
            <person name="Liu G.H."/>
            <person name="Pecoraro L."/>
            <person name="Huang H.X."/>
            <person name="Xiao X.J."/>
            <person name="Lin M."/>
            <person name="Wu X.Y."/>
            <person name="Wu W.L."/>
            <person name="Chen Y.Y."/>
            <person name="Chang S.B."/>
            <person name="Sakamoto S."/>
            <person name="Ohme-Takagi M."/>
            <person name="Yagi M."/>
            <person name="Zeng S.J."/>
            <person name="Shen C.Y."/>
            <person name="Yeh C.M."/>
            <person name="Luo Y.B."/>
            <person name="Tsai W.C."/>
            <person name="Van de Peer Y."/>
            <person name="Liu Z.J."/>
        </authorList>
    </citation>
    <scope>NUCLEOTIDE SEQUENCE [LARGE SCALE GENOMIC DNA]</scope>
    <source>
        <strain evidence="3">cv. Shenzhen</strain>
        <tissue evidence="2">Stem</tissue>
    </source>
</reference>